<evidence type="ECO:0000256" key="1">
    <source>
        <dbReference type="SAM" id="Phobius"/>
    </source>
</evidence>
<reference evidence="2 3" key="1">
    <citation type="submission" date="2019-11" db="EMBL/GenBank/DDBJ databases">
        <title>Pedobacter sp. HMF7647 Genome sequencing and assembly.</title>
        <authorList>
            <person name="Kang H."/>
            <person name="Kim H."/>
            <person name="Joh K."/>
        </authorList>
    </citation>
    <scope>NUCLEOTIDE SEQUENCE [LARGE SCALE GENOMIC DNA]</scope>
    <source>
        <strain evidence="2 3">HMF7647</strain>
    </source>
</reference>
<dbReference type="EMBL" id="WVHT01000008">
    <property type="protein sequence ID" value="MXV52474.1"/>
    <property type="molecule type" value="Genomic_DNA"/>
</dbReference>
<keyword evidence="1" id="KW-1133">Transmembrane helix</keyword>
<keyword evidence="1" id="KW-0472">Membrane</keyword>
<proteinExistence type="predicted"/>
<sequence>MITLKSIQNVSWEQQEVAPSYITTLYNRYIIFADTQKSLHTVWWMISLLAHSCVLVPLTFLFVYSFHGPVVPFLGASLVLFFSNIIANMGGASTRFTIFIFFLSLAAHIAMVAATAFMLL</sequence>
<feature type="transmembrane region" description="Helical" evidence="1">
    <location>
        <begin position="99"/>
        <end position="119"/>
    </location>
</feature>
<gene>
    <name evidence="2" type="ORF">GS399_15975</name>
</gene>
<feature type="transmembrane region" description="Helical" evidence="1">
    <location>
        <begin position="70"/>
        <end position="87"/>
    </location>
</feature>
<evidence type="ECO:0000313" key="2">
    <source>
        <dbReference type="EMBL" id="MXV52474.1"/>
    </source>
</evidence>
<dbReference type="RefSeq" id="WP_160845655.1">
    <property type="nucleotide sequence ID" value="NZ_WVHT01000008.1"/>
</dbReference>
<comment type="caution">
    <text evidence="2">The sequence shown here is derived from an EMBL/GenBank/DDBJ whole genome shotgun (WGS) entry which is preliminary data.</text>
</comment>
<feature type="transmembrane region" description="Helical" evidence="1">
    <location>
        <begin position="42"/>
        <end position="64"/>
    </location>
</feature>
<accession>A0A7K1YD14</accession>
<keyword evidence="3" id="KW-1185">Reference proteome</keyword>
<dbReference type="Proteomes" id="UP000466586">
    <property type="component" value="Unassembled WGS sequence"/>
</dbReference>
<name>A0A7K1YD14_9SPHI</name>
<dbReference type="AlphaFoldDB" id="A0A7K1YD14"/>
<organism evidence="2 3">
    <name type="scientific">Hufsiella arboris</name>
    <dbReference type="NCBI Taxonomy" id="2695275"/>
    <lineage>
        <taxon>Bacteria</taxon>
        <taxon>Pseudomonadati</taxon>
        <taxon>Bacteroidota</taxon>
        <taxon>Sphingobacteriia</taxon>
        <taxon>Sphingobacteriales</taxon>
        <taxon>Sphingobacteriaceae</taxon>
        <taxon>Hufsiella</taxon>
    </lineage>
</organism>
<evidence type="ECO:0000313" key="3">
    <source>
        <dbReference type="Proteomes" id="UP000466586"/>
    </source>
</evidence>
<keyword evidence="1" id="KW-0812">Transmembrane</keyword>
<protein>
    <submittedName>
        <fullName evidence="2">Uncharacterized protein</fullName>
    </submittedName>
</protein>